<evidence type="ECO:0000256" key="3">
    <source>
        <dbReference type="SAM" id="MobiDB-lite"/>
    </source>
</evidence>
<keyword evidence="2" id="KW-0560">Oxidoreductase</keyword>
<feature type="compositionally biased region" description="Basic and acidic residues" evidence="3">
    <location>
        <begin position="101"/>
        <end position="111"/>
    </location>
</feature>
<protein>
    <submittedName>
        <fullName evidence="5">Mitochondrial fmn-dependent dehydrogenase</fullName>
    </submittedName>
</protein>
<dbReference type="InterPro" id="IPR000262">
    <property type="entry name" value="FMN-dep_DH"/>
</dbReference>
<gene>
    <name evidence="5" type="ORF">SPI_06537</name>
</gene>
<comment type="cofactor">
    <cofactor evidence="1">
        <name>FMN</name>
        <dbReference type="ChEBI" id="CHEBI:58210"/>
    </cofactor>
</comment>
<keyword evidence="6" id="KW-1185">Reference proteome</keyword>
<sequence length="321" mass="34696">MVPMISTVASYPYSEILAQLPATDDDPNHNACTGDGGVFFQLYVDRDRRRTARLLYDLLGSERGRHNVRAIFVTVDLPVVSKREGDERARAARTARAAQRNAEKEPADKVKPQQTQAPVRGGIAKQTGAFIDPSFAWEDLKWLRTVVDGAMAGGKQQLGGQPLPIVVKGIQRADDARRALAMGCQGIVLSNHGGRAADSAPPAILTLLELHRCCPEVFGRLEIFVDGGFRRGSDVVKAICLGASAVGVGRPFIYSVGYGQAGVDHAAAILEDEIQTAMQLCGITHLMRDAHPDFVNTGDVDHLVSGNTHPYARKPVWPAKL</sequence>
<accession>A0A167RCJ5</accession>
<comment type="caution">
    <text evidence="5">The sequence shown here is derived from an EMBL/GenBank/DDBJ whole genome shotgun (WGS) entry which is preliminary data.</text>
</comment>
<dbReference type="PROSITE" id="PS51349">
    <property type="entry name" value="FMN_HYDROXY_ACID_DH_2"/>
    <property type="match status" value="1"/>
</dbReference>
<organism evidence="5 6">
    <name type="scientific">Niveomyces insectorum RCEF 264</name>
    <dbReference type="NCBI Taxonomy" id="1081102"/>
    <lineage>
        <taxon>Eukaryota</taxon>
        <taxon>Fungi</taxon>
        <taxon>Dikarya</taxon>
        <taxon>Ascomycota</taxon>
        <taxon>Pezizomycotina</taxon>
        <taxon>Sordariomycetes</taxon>
        <taxon>Hypocreomycetidae</taxon>
        <taxon>Hypocreales</taxon>
        <taxon>Cordycipitaceae</taxon>
        <taxon>Niveomyces</taxon>
    </lineage>
</organism>
<evidence type="ECO:0000256" key="1">
    <source>
        <dbReference type="ARBA" id="ARBA00001917"/>
    </source>
</evidence>
<dbReference type="PANTHER" id="PTHR10578:SF104">
    <property type="entry name" value="CYTOCHROME B2, MITOCHONDRIAL-RELATED"/>
    <property type="match status" value="1"/>
</dbReference>
<dbReference type="PANTHER" id="PTHR10578">
    <property type="entry name" value="S -2-HYDROXY-ACID OXIDASE-RELATED"/>
    <property type="match status" value="1"/>
</dbReference>
<dbReference type="EMBL" id="AZHD01000012">
    <property type="protein sequence ID" value="OAA58464.1"/>
    <property type="molecule type" value="Genomic_DNA"/>
</dbReference>
<evidence type="ECO:0000313" key="5">
    <source>
        <dbReference type="EMBL" id="OAA58464.1"/>
    </source>
</evidence>
<dbReference type="Pfam" id="PF01070">
    <property type="entry name" value="FMN_dh"/>
    <property type="match status" value="1"/>
</dbReference>
<dbReference type="Proteomes" id="UP000076874">
    <property type="component" value="Unassembled WGS sequence"/>
</dbReference>
<name>A0A167RCJ5_9HYPO</name>
<proteinExistence type="predicted"/>
<feature type="region of interest" description="Disordered" evidence="3">
    <location>
        <begin position="84"/>
        <end position="119"/>
    </location>
</feature>
<evidence type="ECO:0000313" key="6">
    <source>
        <dbReference type="Proteomes" id="UP000076874"/>
    </source>
</evidence>
<feature type="domain" description="FMN hydroxy acid dehydrogenase" evidence="4">
    <location>
        <begin position="1"/>
        <end position="299"/>
    </location>
</feature>
<evidence type="ECO:0000259" key="4">
    <source>
        <dbReference type="PROSITE" id="PS51349"/>
    </source>
</evidence>
<dbReference type="OrthoDB" id="1925334at2759"/>
<evidence type="ECO:0000256" key="2">
    <source>
        <dbReference type="ARBA" id="ARBA00023002"/>
    </source>
</evidence>
<dbReference type="AlphaFoldDB" id="A0A167RCJ5"/>
<dbReference type="GO" id="GO:0016491">
    <property type="term" value="F:oxidoreductase activity"/>
    <property type="evidence" value="ECO:0007669"/>
    <property type="project" value="UniProtKB-KW"/>
</dbReference>
<dbReference type="InterPro" id="IPR013785">
    <property type="entry name" value="Aldolase_TIM"/>
</dbReference>
<dbReference type="InterPro" id="IPR037396">
    <property type="entry name" value="FMN_HAD"/>
</dbReference>
<dbReference type="Gene3D" id="3.20.20.70">
    <property type="entry name" value="Aldolase class I"/>
    <property type="match status" value="1"/>
</dbReference>
<reference evidence="5 6" key="1">
    <citation type="journal article" date="2016" name="Genome Biol. Evol.">
        <title>Divergent and convergent evolution of fungal pathogenicity.</title>
        <authorList>
            <person name="Shang Y."/>
            <person name="Xiao G."/>
            <person name="Zheng P."/>
            <person name="Cen K."/>
            <person name="Zhan S."/>
            <person name="Wang C."/>
        </authorList>
    </citation>
    <scope>NUCLEOTIDE SEQUENCE [LARGE SCALE GENOMIC DNA]</scope>
    <source>
        <strain evidence="5 6">RCEF 264</strain>
    </source>
</reference>
<dbReference type="STRING" id="1081102.A0A167RCJ5"/>
<dbReference type="SUPFAM" id="SSF51395">
    <property type="entry name" value="FMN-linked oxidoreductases"/>
    <property type="match status" value="1"/>
</dbReference>